<dbReference type="Gene3D" id="1.20.1250.20">
    <property type="entry name" value="MFS general substrate transporter like domains"/>
    <property type="match status" value="1"/>
</dbReference>
<feature type="transmembrane region" description="Helical" evidence="5">
    <location>
        <begin position="204"/>
        <end position="221"/>
    </location>
</feature>
<gene>
    <name evidence="7" type="ORF">GCM10009808_11560</name>
</gene>
<evidence type="ECO:0000313" key="7">
    <source>
        <dbReference type="EMBL" id="GAA1695989.1"/>
    </source>
</evidence>
<sequence>MSASRATHTLRHVHTGAKVTTLTLATVGAALPLSMTAPTLALTAERFGTTAAESSWTLTSTLIVAAITAPTIGRLGDTFGSRRVLRLLIPVLLVGLAITGLASSLETLIAGRVLVGLGGGVLPLAISIATHIAPPHRRALLVGILASAFATGTALGVVVSGLLVETLGTQALSWVPFGMLAAAEVLALMLLPRVAPTAGHRLDLVGPLLLAGGVAGLLLAITEAPRMPYPELATAACALAGATLLLVWAWRATRRRRADDTTVSLRARPIWSSHLVALLLGATLFATFVVLPIFIELTRTGETNSPLVAGLILLPATLAMAAVGPLAGVFRRLLGRRGPAVLGAAATAVGAVILAASSHSLPALLTGSIVAGAGIATASAGVLNILIDASPDPEVAAVSGVNVLARQVGGAFGAAGAASLVALGGDDPAASSFSLAFTFLCLVAAGAFAASLLLPRGATLDE</sequence>
<keyword evidence="2 5" id="KW-0812">Transmembrane</keyword>
<dbReference type="PROSITE" id="PS50850">
    <property type="entry name" value="MFS"/>
    <property type="match status" value="1"/>
</dbReference>
<feature type="domain" description="Major facilitator superfamily (MFS) profile" evidence="6">
    <location>
        <begin position="18"/>
        <end position="458"/>
    </location>
</feature>
<evidence type="ECO:0000256" key="2">
    <source>
        <dbReference type="ARBA" id="ARBA00022692"/>
    </source>
</evidence>
<feature type="transmembrane region" description="Helical" evidence="5">
    <location>
        <begin position="84"/>
        <end position="103"/>
    </location>
</feature>
<evidence type="ECO:0000256" key="4">
    <source>
        <dbReference type="ARBA" id="ARBA00023136"/>
    </source>
</evidence>
<dbReference type="PANTHER" id="PTHR23501:SF197">
    <property type="entry name" value="COMD"/>
    <property type="match status" value="1"/>
</dbReference>
<evidence type="ECO:0000256" key="1">
    <source>
        <dbReference type="ARBA" id="ARBA00004651"/>
    </source>
</evidence>
<keyword evidence="4 5" id="KW-0472">Membrane</keyword>
<keyword evidence="3 5" id="KW-1133">Transmembrane helix</keyword>
<evidence type="ECO:0000256" key="3">
    <source>
        <dbReference type="ARBA" id="ARBA00022989"/>
    </source>
</evidence>
<feature type="transmembrane region" description="Helical" evidence="5">
    <location>
        <begin position="109"/>
        <end position="132"/>
    </location>
</feature>
<dbReference type="SUPFAM" id="SSF103473">
    <property type="entry name" value="MFS general substrate transporter"/>
    <property type="match status" value="1"/>
</dbReference>
<comment type="caution">
    <text evidence="7">The sequence shown here is derived from an EMBL/GenBank/DDBJ whole genome shotgun (WGS) entry which is preliminary data.</text>
</comment>
<dbReference type="Proteomes" id="UP001501690">
    <property type="component" value="Unassembled WGS sequence"/>
</dbReference>
<protein>
    <submittedName>
        <fullName evidence="7">MFS transporter</fullName>
    </submittedName>
</protein>
<feature type="transmembrane region" description="Helical" evidence="5">
    <location>
        <begin position="408"/>
        <end position="425"/>
    </location>
</feature>
<dbReference type="InterPro" id="IPR020846">
    <property type="entry name" value="MFS_dom"/>
</dbReference>
<name>A0ABN2HZ77_9MICO</name>
<evidence type="ECO:0000259" key="6">
    <source>
        <dbReference type="PROSITE" id="PS50850"/>
    </source>
</evidence>
<evidence type="ECO:0000313" key="8">
    <source>
        <dbReference type="Proteomes" id="UP001501690"/>
    </source>
</evidence>
<accession>A0ABN2HZ77</accession>
<dbReference type="InterPro" id="IPR036259">
    <property type="entry name" value="MFS_trans_sf"/>
</dbReference>
<feature type="transmembrane region" description="Helical" evidence="5">
    <location>
        <begin position="363"/>
        <end position="387"/>
    </location>
</feature>
<dbReference type="RefSeq" id="WP_344070336.1">
    <property type="nucleotide sequence ID" value="NZ_BAAAPL010000001.1"/>
</dbReference>
<feature type="transmembrane region" description="Helical" evidence="5">
    <location>
        <begin position="171"/>
        <end position="192"/>
    </location>
</feature>
<feature type="transmembrane region" description="Helical" evidence="5">
    <location>
        <begin position="431"/>
        <end position="454"/>
    </location>
</feature>
<comment type="subcellular location">
    <subcellularLocation>
        <location evidence="1">Cell membrane</location>
        <topology evidence="1">Multi-pass membrane protein</topology>
    </subcellularLocation>
</comment>
<dbReference type="InterPro" id="IPR011701">
    <property type="entry name" value="MFS"/>
</dbReference>
<feature type="transmembrane region" description="Helical" evidence="5">
    <location>
        <begin position="54"/>
        <end position="72"/>
    </location>
</feature>
<proteinExistence type="predicted"/>
<feature type="transmembrane region" description="Helical" evidence="5">
    <location>
        <begin position="307"/>
        <end position="328"/>
    </location>
</feature>
<feature type="transmembrane region" description="Helical" evidence="5">
    <location>
        <begin position="271"/>
        <end position="295"/>
    </location>
</feature>
<keyword evidence="8" id="KW-1185">Reference proteome</keyword>
<feature type="transmembrane region" description="Helical" evidence="5">
    <location>
        <begin position="21"/>
        <end position="42"/>
    </location>
</feature>
<dbReference type="Pfam" id="PF07690">
    <property type="entry name" value="MFS_1"/>
    <property type="match status" value="1"/>
</dbReference>
<evidence type="ECO:0000256" key="5">
    <source>
        <dbReference type="SAM" id="Phobius"/>
    </source>
</evidence>
<feature type="transmembrane region" description="Helical" evidence="5">
    <location>
        <begin position="139"/>
        <end position="159"/>
    </location>
</feature>
<dbReference type="EMBL" id="BAAAPL010000001">
    <property type="protein sequence ID" value="GAA1695989.1"/>
    <property type="molecule type" value="Genomic_DNA"/>
</dbReference>
<reference evidence="7 8" key="1">
    <citation type="journal article" date="2019" name="Int. J. Syst. Evol. Microbiol.">
        <title>The Global Catalogue of Microorganisms (GCM) 10K type strain sequencing project: providing services to taxonomists for standard genome sequencing and annotation.</title>
        <authorList>
            <consortium name="The Broad Institute Genomics Platform"/>
            <consortium name="The Broad Institute Genome Sequencing Center for Infectious Disease"/>
            <person name="Wu L."/>
            <person name="Ma J."/>
        </authorList>
    </citation>
    <scope>NUCLEOTIDE SEQUENCE [LARGE SCALE GENOMIC DNA]</scope>
    <source>
        <strain evidence="7 8">JCM 15577</strain>
    </source>
</reference>
<dbReference type="PANTHER" id="PTHR23501">
    <property type="entry name" value="MAJOR FACILITATOR SUPERFAMILY"/>
    <property type="match status" value="1"/>
</dbReference>
<feature type="transmembrane region" description="Helical" evidence="5">
    <location>
        <begin position="340"/>
        <end position="357"/>
    </location>
</feature>
<organism evidence="7 8">
    <name type="scientific">Microbacterium sediminicola</name>
    <dbReference type="NCBI Taxonomy" id="415210"/>
    <lineage>
        <taxon>Bacteria</taxon>
        <taxon>Bacillati</taxon>
        <taxon>Actinomycetota</taxon>
        <taxon>Actinomycetes</taxon>
        <taxon>Micrococcales</taxon>
        <taxon>Microbacteriaceae</taxon>
        <taxon>Microbacterium</taxon>
    </lineage>
</organism>
<feature type="transmembrane region" description="Helical" evidence="5">
    <location>
        <begin position="233"/>
        <end position="250"/>
    </location>
</feature>